<dbReference type="InterPro" id="IPR036291">
    <property type="entry name" value="NAD(P)-bd_dom_sf"/>
</dbReference>
<evidence type="ECO:0008006" key="6">
    <source>
        <dbReference type="Google" id="ProtNLM"/>
    </source>
</evidence>
<dbReference type="GO" id="GO:0016616">
    <property type="term" value="F:oxidoreductase activity, acting on the CH-OH group of donors, NAD or NADP as acceptor"/>
    <property type="evidence" value="ECO:0007669"/>
    <property type="project" value="UniProtKB-ARBA"/>
</dbReference>
<dbReference type="Proteomes" id="UP001233999">
    <property type="component" value="Unassembled WGS sequence"/>
</dbReference>
<dbReference type="AlphaFoldDB" id="A0AAD8AID6"/>
<gene>
    <name evidence="4" type="ORF">L9F63_009903</name>
</gene>
<reference evidence="4" key="1">
    <citation type="journal article" date="2023" name="IScience">
        <title>Live-bearing cockroach genome reveals convergent evolutionary mechanisms linked to viviparity in insects and beyond.</title>
        <authorList>
            <person name="Fouks B."/>
            <person name="Harrison M.C."/>
            <person name="Mikhailova A.A."/>
            <person name="Marchal E."/>
            <person name="English S."/>
            <person name="Carruthers M."/>
            <person name="Jennings E.C."/>
            <person name="Chiamaka E.L."/>
            <person name="Frigard R.A."/>
            <person name="Pippel M."/>
            <person name="Attardo G.M."/>
            <person name="Benoit J.B."/>
            <person name="Bornberg-Bauer E."/>
            <person name="Tobe S.S."/>
        </authorList>
    </citation>
    <scope>NUCLEOTIDE SEQUENCE</scope>
    <source>
        <strain evidence="4">Stay&amp;Tobe</strain>
    </source>
</reference>
<evidence type="ECO:0000256" key="1">
    <source>
        <dbReference type="ARBA" id="ARBA00006484"/>
    </source>
</evidence>
<dbReference type="SUPFAM" id="SSF51735">
    <property type="entry name" value="NAD(P)-binding Rossmann-fold domains"/>
    <property type="match status" value="2"/>
</dbReference>
<dbReference type="FunFam" id="3.40.50.720:FF:000047">
    <property type="entry name" value="NADP-dependent L-serine/L-allo-threonine dehydrogenase"/>
    <property type="match status" value="2"/>
</dbReference>
<dbReference type="Pfam" id="PF00106">
    <property type="entry name" value="adh_short"/>
    <property type="match status" value="2"/>
</dbReference>
<name>A0AAD8AID6_DIPPU</name>
<evidence type="ECO:0000256" key="2">
    <source>
        <dbReference type="ARBA" id="ARBA00023002"/>
    </source>
</evidence>
<dbReference type="PROSITE" id="PS00061">
    <property type="entry name" value="ADH_SHORT"/>
    <property type="match status" value="2"/>
</dbReference>
<dbReference type="EMBL" id="JASPKZ010000793">
    <property type="protein sequence ID" value="KAJ9599586.1"/>
    <property type="molecule type" value="Genomic_DNA"/>
</dbReference>
<protein>
    <recommendedName>
        <fullName evidence="6">Farnesol dehydrogenase</fullName>
    </recommendedName>
</protein>
<dbReference type="PANTHER" id="PTHR43115:SF4">
    <property type="entry name" value="DEHYDROGENASE_REDUCTASE SDR FAMILY MEMBER 11"/>
    <property type="match status" value="1"/>
</dbReference>
<keyword evidence="5" id="KW-1185">Reference proteome</keyword>
<dbReference type="PRINTS" id="PR00080">
    <property type="entry name" value="SDRFAMILY"/>
</dbReference>
<comment type="caution">
    <text evidence="4">The sequence shown here is derived from an EMBL/GenBank/DDBJ whole genome shotgun (WGS) entry which is preliminary data.</text>
</comment>
<evidence type="ECO:0000256" key="3">
    <source>
        <dbReference type="RuleBase" id="RU000363"/>
    </source>
</evidence>
<proteinExistence type="inferred from homology"/>
<evidence type="ECO:0000313" key="5">
    <source>
        <dbReference type="Proteomes" id="UP001233999"/>
    </source>
</evidence>
<sequence length="495" mass="54297">MLNIMERWVGRVAVVTGASAGIGASIAEELVKKGLKVVGLARRVERVEELKKNLTSAPGKLFPRKCDVMKEEDVKAAFKWIKSELKRVDILINNAGNAMQNTLIDGPVEHWKHIMDLNVMALSMCTKEALQIMKETGVDDGHIIHINSVVGHEIAPRSIMYSASKHAVTVLTEGLRRELIKQNSKIRVTSVSPGPVKTEFATASKIELPPGLDLSTFPFLESIDVANAVLYVLETPPHVQVHELIKKPRWVGRVAVVTGASSGIGASVTEELVKKGLVVVALARRVEKIEELQKGLTSAPGKLYPRKCDVTKEDEIKATFKWIKSELKGVDILINNAGVGLQHTLTDGPVDHWSYILSLNVVGLSMCTKEALHIMKENGVDDGHIIHINSIAGHKMPMALSMYSASKHAVTVLTEGLRRELVKQKSKIRVTSISPGAVKSEFIEASKMIIPPEWDISKFPFLESVDIANGILYVLGTPPHVQIHELTIKPVGEIF</sequence>
<dbReference type="Gene3D" id="3.40.50.720">
    <property type="entry name" value="NAD(P)-binding Rossmann-like Domain"/>
    <property type="match status" value="2"/>
</dbReference>
<dbReference type="InterPro" id="IPR020904">
    <property type="entry name" value="Sc_DH/Rdtase_CS"/>
</dbReference>
<reference evidence="4" key="2">
    <citation type="submission" date="2023-05" db="EMBL/GenBank/DDBJ databases">
        <authorList>
            <person name="Fouks B."/>
        </authorList>
    </citation>
    <scope>NUCLEOTIDE SEQUENCE</scope>
    <source>
        <strain evidence="4">Stay&amp;Tobe</strain>
        <tissue evidence="4">Testes</tissue>
    </source>
</reference>
<dbReference type="PANTHER" id="PTHR43115">
    <property type="entry name" value="DEHYDROGENASE/REDUCTASE SDR FAMILY MEMBER 11"/>
    <property type="match status" value="1"/>
</dbReference>
<keyword evidence="2" id="KW-0560">Oxidoreductase</keyword>
<organism evidence="4 5">
    <name type="scientific">Diploptera punctata</name>
    <name type="common">Pacific beetle cockroach</name>
    <dbReference type="NCBI Taxonomy" id="6984"/>
    <lineage>
        <taxon>Eukaryota</taxon>
        <taxon>Metazoa</taxon>
        <taxon>Ecdysozoa</taxon>
        <taxon>Arthropoda</taxon>
        <taxon>Hexapoda</taxon>
        <taxon>Insecta</taxon>
        <taxon>Pterygota</taxon>
        <taxon>Neoptera</taxon>
        <taxon>Polyneoptera</taxon>
        <taxon>Dictyoptera</taxon>
        <taxon>Blattodea</taxon>
        <taxon>Blaberoidea</taxon>
        <taxon>Blaberidae</taxon>
        <taxon>Diplopterinae</taxon>
        <taxon>Diploptera</taxon>
    </lineage>
</organism>
<dbReference type="PRINTS" id="PR00081">
    <property type="entry name" value="GDHRDH"/>
</dbReference>
<accession>A0AAD8AID6</accession>
<evidence type="ECO:0000313" key="4">
    <source>
        <dbReference type="EMBL" id="KAJ9599586.1"/>
    </source>
</evidence>
<dbReference type="InterPro" id="IPR002347">
    <property type="entry name" value="SDR_fam"/>
</dbReference>
<comment type="similarity">
    <text evidence="1 3">Belongs to the short-chain dehydrogenases/reductases (SDR) family.</text>
</comment>